<protein>
    <submittedName>
        <fullName evidence="1">DUF1433 domain-containing protein</fullName>
    </submittedName>
</protein>
<keyword evidence="2" id="KW-1185">Reference proteome</keyword>
<accession>A0A4Z0GKG0</accession>
<evidence type="ECO:0000313" key="2">
    <source>
        <dbReference type="Proteomes" id="UP000298347"/>
    </source>
</evidence>
<dbReference type="RefSeq" id="WP_135349581.1">
    <property type="nucleotide sequence ID" value="NZ_SRJD01000022.1"/>
</dbReference>
<comment type="caution">
    <text evidence="1">The sequence shown here is derived from an EMBL/GenBank/DDBJ whole genome shotgun (WGS) entry which is preliminary data.</text>
</comment>
<dbReference type="OrthoDB" id="2931769at2"/>
<dbReference type="Pfam" id="PF07252">
    <property type="entry name" value="DUF1433"/>
    <property type="match status" value="1"/>
</dbReference>
<dbReference type="InterPro" id="IPR009881">
    <property type="entry name" value="DUF1433"/>
</dbReference>
<reference evidence="1 2" key="1">
    <citation type="journal article" date="2015" name="Int. J. Syst. Evol. Microbiol.">
        <title>Sporolactobacillus shoreae sp. nov. and Sporolactobacillus spathodeae sp. nov., two spore-forming lactic acid bacteria isolated from tree barks in Thailand.</title>
        <authorList>
            <person name="Thamacharoensuk T."/>
            <person name="Kitahara M."/>
            <person name="Ohkuma M."/>
            <person name="Thongchul N."/>
            <person name="Tanasupawat S."/>
        </authorList>
    </citation>
    <scope>NUCLEOTIDE SEQUENCE [LARGE SCALE GENOMIC DNA]</scope>
    <source>
        <strain evidence="1 2">BK92</strain>
    </source>
</reference>
<gene>
    <name evidence="1" type="ORF">E4665_14860</name>
</gene>
<proteinExistence type="predicted"/>
<organism evidence="1 2">
    <name type="scientific">Sporolactobacillus shoreae</name>
    <dbReference type="NCBI Taxonomy" id="1465501"/>
    <lineage>
        <taxon>Bacteria</taxon>
        <taxon>Bacillati</taxon>
        <taxon>Bacillota</taxon>
        <taxon>Bacilli</taxon>
        <taxon>Bacillales</taxon>
        <taxon>Sporolactobacillaceae</taxon>
        <taxon>Sporolactobacillus</taxon>
    </lineage>
</organism>
<dbReference type="Gene3D" id="3.10.450.130">
    <property type="entry name" value="folded 79 residue fragment of lin0334 like domains"/>
    <property type="match status" value="1"/>
</dbReference>
<evidence type="ECO:0000313" key="1">
    <source>
        <dbReference type="EMBL" id="TGA96574.1"/>
    </source>
</evidence>
<dbReference type="AlphaFoldDB" id="A0A4Z0GKG0"/>
<sequence length="135" mass="15328">MKQKTYILIILSSLLILATVVSGYFWMQQAEKQAFITKQESRITEYLKYNVPSCKTITFTDNYKLPTGSISIDGYLNNNKILGFTMTVSLAGGETDFEGVGGYTDELDKLFRKDVKTVSQIEKIEKEQKENSKSE</sequence>
<dbReference type="EMBL" id="SRJD01000022">
    <property type="protein sequence ID" value="TGA96574.1"/>
    <property type="molecule type" value="Genomic_DNA"/>
</dbReference>
<dbReference type="Proteomes" id="UP000298347">
    <property type="component" value="Unassembled WGS sequence"/>
</dbReference>
<name>A0A4Z0GKG0_9BACL</name>